<dbReference type="RefSeq" id="WP_103240546.1">
    <property type="nucleotide sequence ID" value="NZ_JANJZD010000017.1"/>
</dbReference>
<evidence type="ECO:0000313" key="3">
    <source>
        <dbReference type="Proteomes" id="UP000236311"/>
    </source>
</evidence>
<feature type="chain" id="PRO_5014393734" description="DUF5105 domain-containing protein" evidence="1">
    <location>
        <begin position="23"/>
        <end position="261"/>
    </location>
</feature>
<dbReference type="Proteomes" id="UP000236311">
    <property type="component" value="Unassembled WGS sequence"/>
</dbReference>
<keyword evidence="3" id="KW-1185">Reference proteome</keyword>
<sequence length="261" mass="28349">MKKCLHIIFAVLLTAGALTGCASQSNLALRNPSPEQNNAAMQSNEPAIIQTALSINGASSPIVSPTASAAYEKLIAYKAEGYEQQSVADFSAALASTPDELTEFLAAVADVSNTISSDDENYEFFTTTITFSSHELYCEHKGEEFTLFVSMSKQSGLCDYLDEAGEPVYEFNCFVESNVAYSIDNPKLVSVAERDKALLTYKEEMQNYLNGLSETEITDGDVKTMLIDKSAELADSLSTENMKLSPCEIYLLEINGEGAIQ</sequence>
<keyword evidence="1" id="KW-0732">Signal</keyword>
<feature type="signal peptide" evidence="1">
    <location>
        <begin position="1"/>
        <end position="22"/>
    </location>
</feature>
<evidence type="ECO:0000256" key="1">
    <source>
        <dbReference type="SAM" id="SignalP"/>
    </source>
</evidence>
<organism evidence="2 3">
    <name type="scientific">Acetatifactor muris</name>
    <dbReference type="NCBI Taxonomy" id="879566"/>
    <lineage>
        <taxon>Bacteria</taxon>
        <taxon>Bacillati</taxon>
        <taxon>Bacillota</taxon>
        <taxon>Clostridia</taxon>
        <taxon>Lachnospirales</taxon>
        <taxon>Lachnospiraceae</taxon>
        <taxon>Acetatifactor</taxon>
    </lineage>
</organism>
<dbReference type="AlphaFoldDB" id="A0A2K4ZJ76"/>
<name>A0A2K4ZJ76_9FIRM</name>
<proteinExistence type="predicted"/>
<dbReference type="PROSITE" id="PS51257">
    <property type="entry name" value="PROKAR_LIPOPROTEIN"/>
    <property type="match status" value="1"/>
</dbReference>
<accession>A0A2K4ZJ76</accession>
<dbReference type="EMBL" id="OFSM01000017">
    <property type="protein sequence ID" value="SOY30511.1"/>
    <property type="molecule type" value="Genomic_DNA"/>
</dbReference>
<evidence type="ECO:0000313" key="2">
    <source>
        <dbReference type="EMBL" id="SOY30511.1"/>
    </source>
</evidence>
<gene>
    <name evidence="2" type="ORF">AMURIS_03242</name>
</gene>
<reference evidence="2 3" key="1">
    <citation type="submission" date="2018-01" db="EMBL/GenBank/DDBJ databases">
        <authorList>
            <person name="Gaut B.S."/>
            <person name="Morton B.R."/>
            <person name="Clegg M.T."/>
            <person name="Duvall M.R."/>
        </authorList>
    </citation>
    <scope>NUCLEOTIDE SEQUENCE [LARGE SCALE GENOMIC DNA]</scope>
    <source>
        <strain evidence="2">GP69</strain>
    </source>
</reference>
<evidence type="ECO:0008006" key="4">
    <source>
        <dbReference type="Google" id="ProtNLM"/>
    </source>
</evidence>
<protein>
    <recommendedName>
        <fullName evidence="4">DUF5105 domain-containing protein</fullName>
    </recommendedName>
</protein>
<dbReference type="OrthoDB" id="2079930at2"/>